<accession>A0A1N7S2A6</accession>
<keyword evidence="2" id="KW-1185">Reference proteome</keyword>
<gene>
    <name evidence="1" type="ORF">BN2475_310065</name>
</gene>
<sequence length="53" mass="5891">MGFCEAVAGPVRSEASRRIRCFVYLVAELIDLSTLWLSDTAAPAVWNAVWFNS</sequence>
<evidence type="ECO:0008006" key="3">
    <source>
        <dbReference type="Google" id="ProtNLM"/>
    </source>
</evidence>
<protein>
    <recommendedName>
        <fullName evidence="3">Transposase</fullName>
    </recommendedName>
</protein>
<name>A0A1N7S2A6_9BURK</name>
<reference evidence="1 2" key="1">
    <citation type="submission" date="2016-12" db="EMBL/GenBank/DDBJ databases">
        <authorList>
            <person name="Song W.-J."/>
            <person name="Kurnit D.M."/>
        </authorList>
    </citation>
    <scope>NUCLEOTIDE SEQUENCE [LARGE SCALE GENOMIC DNA]</scope>
    <source>
        <strain evidence="1 2">STM7296</strain>
    </source>
</reference>
<dbReference type="AlphaFoldDB" id="A0A1N7S2A6"/>
<evidence type="ECO:0000313" key="1">
    <source>
        <dbReference type="EMBL" id="SIT41511.1"/>
    </source>
</evidence>
<organism evidence="1 2">
    <name type="scientific">Paraburkholderia ribeironis</name>
    <dbReference type="NCBI Taxonomy" id="1247936"/>
    <lineage>
        <taxon>Bacteria</taxon>
        <taxon>Pseudomonadati</taxon>
        <taxon>Pseudomonadota</taxon>
        <taxon>Betaproteobacteria</taxon>
        <taxon>Burkholderiales</taxon>
        <taxon>Burkholderiaceae</taxon>
        <taxon>Paraburkholderia</taxon>
    </lineage>
</organism>
<proteinExistence type="predicted"/>
<dbReference type="EMBL" id="CYGX02000031">
    <property type="protein sequence ID" value="SIT41511.1"/>
    <property type="molecule type" value="Genomic_DNA"/>
</dbReference>
<dbReference type="Proteomes" id="UP000187012">
    <property type="component" value="Unassembled WGS sequence"/>
</dbReference>
<evidence type="ECO:0000313" key="2">
    <source>
        <dbReference type="Proteomes" id="UP000187012"/>
    </source>
</evidence>